<evidence type="ECO:0000313" key="3">
    <source>
        <dbReference type="EMBL" id="MBP2317380.1"/>
    </source>
</evidence>
<protein>
    <submittedName>
        <fullName evidence="3">Uncharacterized protein</fullName>
    </submittedName>
</protein>
<sequence length="155" mass="17427">MSRTTEQQLEAARKRLAQAEAAWDRTGPATRDPGALSGIKGYNDTQARVTHNIRKASNAAREAIDAQREVEALEAKLSAQERNQRIRDTAVTETPIEDLHPGDIIRYEKYGSPRNLGRVIRNNQKTITIDAPPGYDKPKINKNHIIATHRPQEQK</sequence>
<evidence type="ECO:0000313" key="4">
    <source>
        <dbReference type="Proteomes" id="UP001519331"/>
    </source>
</evidence>
<feature type="coiled-coil region" evidence="1">
    <location>
        <begin position="56"/>
        <end position="83"/>
    </location>
</feature>
<name>A0ABS4SYW0_9MICC</name>
<organism evidence="3 4">
    <name type="scientific">Nesterenkonia lacusekhoensis</name>
    <dbReference type="NCBI Taxonomy" id="150832"/>
    <lineage>
        <taxon>Bacteria</taxon>
        <taxon>Bacillati</taxon>
        <taxon>Actinomycetota</taxon>
        <taxon>Actinomycetes</taxon>
        <taxon>Micrococcales</taxon>
        <taxon>Micrococcaceae</taxon>
        <taxon>Nesterenkonia</taxon>
    </lineage>
</organism>
<accession>A0ABS4SYW0</accession>
<proteinExistence type="predicted"/>
<feature type="region of interest" description="Disordered" evidence="2">
    <location>
        <begin position="129"/>
        <end position="155"/>
    </location>
</feature>
<keyword evidence="4" id="KW-1185">Reference proteome</keyword>
<gene>
    <name evidence="3" type="ORF">JOF45_000399</name>
</gene>
<reference evidence="3 4" key="1">
    <citation type="submission" date="2021-03" db="EMBL/GenBank/DDBJ databases">
        <title>Sequencing the genomes of 1000 actinobacteria strains.</title>
        <authorList>
            <person name="Klenk H.-P."/>
        </authorList>
    </citation>
    <scope>NUCLEOTIDE SEQUENCE [LARGE SCALE GENOMIC DNA]</scope>
    <source>
        <strain evidence="3 4">DSM 12544</strain>
    </source>
</reference>
<feature type="region of interest" description="Disordered" evidence="2">
    <location>
        <begin position="1"/>
        <end position="41"/>
    </location>
</feature>
<comment type="caution">
    <text evidence="3">The sequence shown here is derived from an EMBL/GenBank/DDBJ whole genome shotgun (WGS) entry which is preliminary data.</text>
</comment>
<dbReference type="Proteomes" id="UP001519331">
    <property type="component" value="Unassembled WGS sequence"/>
</dbReference>
<dbReference type="RefSeq" id="WP_210047553.1">
    <property type="nucleotide sequence ID" value="NZ_JAGINX010000001.1"/>
</dbReference>
<evidence type="ECO:0000256" key="1">
    <source>
        <dbReference type="SAM" id="Coils"/>
    </source>
</evidence>
<evidence type="ECO:0000256" key="2">
    <source>
        <dbReference type="SAM" id="MobiDB-lite"/>
    </source>
</evidence>
<keyword evidence="1" id="KW-0175">Coiled coil</keyword>
<dbReference type="EMBL" id="JAGINX010000001">
    <property type="protein sequence ID" value="MBP2317380.1"/>
    <property type="molecule type" value="Genomic_DNA"/>
</dbReference>